<accession>A0A9X3R4L6</accession>
<name>A0A9X3R4L6_ALCXX</name>
<comment type="caution">
    <text evidence="2">The sequence shown here is derived from an EMBL/GenBank/DDBJ whole genome shotgun (WGS) entry which is preliminary data.</text>
</comment>
<protein>
    <submittedName>
        <fullName evidence="2">Toll/interleukin-1 receptor domain-containing protein</fullName>
    </submittedName>
</protein>
<dbReference type="EMBL" id="JAPZVI010000007">
    <property type="protein sequence ID" value="MCZ8402228.1"/>
    <property type="molecule type" value="Genomic_DNA"/>
</dbReference>
<reference evidence="2" key="1">
    <citation type="submission" date="2022-12" db="EMBL/GenBank/DDBJ databases">
        <authorList>
            <person name="Voronina O.L."/>
            <person name="Kunda M.S."/>
            <person name="Ryzhova N."/>
            <person name="Aksenova E.I."/>
        </authorList>
    </citation>
    <scope>NUCLEOTIDE SEQUENCE</scope>
    <source>
        <strain evidence="2">SCCH136:Ach223948</strain>
    </source>
</reference>
<evidence type="ECO:0000313" key="3">
    <source>
        <dbReference type="Proteomes" id="UP001141992"/>
    </source>
</evidence>
<dbReference type="Pfam" id="PF13676">
    <property type="entry name" value="TIR_2"/>
    <property type="match status" value="1"/>
</dbReference>
<organism evidence="2 3">
    <name type="scientific">Alcaligenes xylosoxydans xylosoxydans</name>
    <name type="common">Achromobacter xylosoxidans</name>
    <dbReference type="NCBI Taxonomy" id="85698"/>
    <lineage>
        <taxon>Bacteria</taxon>
        <taxon>Pseudomonadati</taxon>
        <taxon>Pseudomonadota</taxon>
        <taxon>Betaproteobacteria</taxon>
        <taxon>Burkholderiales</taxon>
        <taxon>Alcaligenaceae</taxon>
        <taxon>Achromobacter</taxon>
    </lineage>
</organism>
<dbReference type="SUPFAM" id="SSF52200">
    <property type="entry name" value="Toll/Interleukin receptor TIR domain"/>
    <property type="match status" value="1"/>
</dbReference>
<dbReference type="InterPro" id="IPR000157">
    <property type="entry name" value="TIR_dom"/>
</dbReference>
<proteinExistence type="predicted"/>
<keyword evidence="2" id="KW-0675">Receptor</keyword>
<sequence>MIQYITKSELRDFASQLAPNERANLRKSASSRDLTGSTFLSHSSKDDDLVVGAIRVLENHGARVYVDEIDPEMPPYTSEETAALLRKRIHQTSRFVLLASKNSKDSRWVPWELGIADGDKGLDRLALFPASDSSYDKDWASWEYLGLYRRIVWGNLEGYKDPVWMVLDEKRNTAIALRRWLTAGA</sequence>
<dbReference type="Proteomes" id="UP001141992">
    <property type="component" value="Unassembled WGS sequence"/>
</dbReference>
<dbReference type="RefSeq" id="WP_082402711.1">
    <property type="nucleotide sequence ID" value="NZ_CYTI01000001.1"/>
</dbReference>
<dbReference type="GO" id="GO:0007165">
    <property type="term" value="P:signal transduction"/>
    <property type="evidence" value="ECO:0007669"/>
    <property type="project" value="InterPro"/>
</dbReference>
<dbReference type="InterPro" id="IPR035897">
    <property type="entry name" value="Toll_tir_struct_dom_sf"/>
</dbReference>
<dbReference type="AlphaFoldDB" id="A0A9X3R4L6"/>
<dbReference type="Gene3D" id="3.40.50.10140">
    <property type="entry name" value="Toll/interleukin-1 receptor homology (TIR) domain"/>
    <property type="match status" value="1"/>
</dbReference>
<evidence type="ECO:0000259" key="1">
    <source>
        <dbReference type="Pfam" id="PF13676"/>
    </source>
</evidence>
<gene>
    <name evidence="2" type="ORF">O9570_12295</name>
</gene>
<feature type="domain" description="TIR" evidence="1">
    <location>
        <begin position="39"/>
        <end position="130"/>
    </location>
</feature>
<evidence type="ECO:0000313" key="2">
    <source>
        <dbReference type="EMBL" id="MCZ8402228.1"/>
    </source>
</evidence>